<keyword evidence="2" id="KW-1185">Reference proteome</keyword>
<proteinExistence type="predicted"/>
<name>A0A922LBY3_DERFA</name>
<evidence type="ECO:0000313" key="1">
    <source>
        <dbReference type="EMBL" id="KAH9530168.1"/>
    </source>
</evidence>
<reference evidence="1" key="2">
    <citation type="journal article" date="2022" name="Res Sq">
        <title>Comparative Genomics Reveals Insights into the Divergent Evolution of Astigmatic Mites and Household Pest Adaptations.</title>
        <authorList>
            <person name="Xiong Q."/>
            <person name="Wan A.T.-Y."/>
            <person name="Liu X.-Y."/>
            <person name="Fung C.S.-H."/>
            <person name="Xiao X."/>
            <person name="Malainual N."/>
            <person name="Hou J."/>
            <person name="Wang L."/>
            <person name="Wang M."/>
            <person name="Yang K."/>
            <person name="Cui Y."/>
            <person name="Leung E."/>
            <person name="Nong W."/>
            <person name="Shin S.-K."/>
            <person name="Au S."/>
            <person name="Jeong K.Y."/>
            <person name="Chew F.T."/>
            <person name="Hui J."/>
            <person name="Leung T.F."/>
            <person name="Tungtrongchitr A."/>
            <person name="Zhong N."/>
            <person name="Liu Z."/>
            <person name="Tsui S."/>
        </authorList>
    </citation>
    <scope>NUCLEOTIDE SEQUENCE</scope>
    <source>
        <strain evidence="1">Derf</strain>
        <tissue evidence="1">Whole organism</tissue>
    </source>
</reference>
<evidence type="ECO:0000313" key="2">
    <source>
        <dbReference type="Proteomes" id="UP000790347"/>
    </source>
</evidence>
<sequence length="66" mass="7488">MYCTKGGIHNSNYQVHLHRLFHHIKYIYIVCSIISNTLIPSSLPPSATKYSKQINHGIINPNIEPA</sequence>
<comment type="caution">
    <text evidence="1">The sequence shown here is derived from an EMBL/GenBank/DDBJ whole genome shotgun (WGS) entry which is preliminary data.</text>
</comment>
<reference evidence="1" key="1">
    <citation type="submission" date="2013-05" db="EMBL/GenBank/DDBJ databases">
        <authorList>
            <person name="Yim A.K.Y."/>
            <person name="Chan T.F."/>
            <person name="Ji K.M."/>
            <person name="Liu X.Y."/>
            <person name="Zhou J.W."/>
            <person name="Li R.Q."/>
            <person name="Yang K.Y."/>
            <person name="Li J."/>
            <person name="Li M."/>
            <person name="Law P.T.W."/>
            <person name="Wu Y.L."/>
            <person name="Cai Z.L."/>
            <person name="Qin H."/>
            <person name="Bao Y."/>
            <person name="Leung R.K.K."/>
            <person name="Ng P.K.S."/>
            <person name="Zou J."/>
            <person name="Zhong X.J."/>
            <person name="Ran P.X."/>
            <person name="Zhong N.S."/>
            <person name="Liu Z.G."/>
            <person name="Tsui S.K.W."/>
        </authorList>
    </citation>
    <scope>NUCLEOTIDE SEQUENCE</scope>
    <source>
        <strain evidence="1">Derf</strain>
        <tissue evidence="1">Whole organism</tissue>
    </source>
</reference>
<dbReference type="AlphaFoldDB" id="A0A922LBY3"/>
<accession>A0A922LBY3</accession>
<organism evidence="1 2">
    <name type="scientific">Dermatophagoides farinae</name>
    <name type="common">American house dust mite</name>
    <dbReference type="NCBI Taxonomy" id="6954"/>
    <lineage>
        <taxon>Eukaryota</taxon>
        <taxon>Metazoa</taxon>
        <taxon>Ecdysozoa</taxon>
        <taxon>Arthropoda</taxon>
        <taxon>Chelicerata</taxon>
        <taxon>Arachnida</taxon>
        <taxon>Acari</taxon>
        <taxon>Acariformes</taxon>
        <taxon>Sarcoptiformes</taxon>
        <taxon>Astigmata</taxon>
        <taxon>Psoroptidia</taxon>
        <taxon>Analgoidea</taxon>
        <taxon>Pyroglyphidae</taxon>
        <taxon>Dermatophagoidinae</taxon>
        <taxon>Dermatophagoides</taxon>
    </lineage>
</organism>
<dbReference type="Proteomes" id="UP000790347">
    <property type="component" value="Unassembled WGS sequence"/>
</dbReference>
<protein>
    <submittedName>
        <fullName evidence="1">Uncharacterized protein</fullName>
    </submittedName>
</protein>
<dbReference type="EMBL" id="ASGP02000001">
    <property type="protein sequence ID" value="KAH9530168.1"/>
    <property type="molecule type" value="Genomic_DNA"/>
</dbReference>
<gene>
    <name evidence="1" type="ORF">DERF_003993</name>
</gene>